<accession>A0A7C4LMT6</accession>
<dbReference type="AlphaFoldDB" id="A0A7C4LMT6"/>
<reference evidence="2" key="1">
    <citation type="journal article" date="2020" name="mSystems">
        <title>Genome- and Community-Level Interaction Insights into Carbon Utilization and Element Cycling Functions of Hydrothermarchaeota in Hydrothermal Sediment.</title>
        <authorList>
            <person name="Zhou Z."/>
            <person name="Liu Y."/>
            <person name="Xu W."/>
            <person name="Pan J."/>
            <person name="Luo Z.H."/>
            <person name="Li M."/>
        </authorList>
    </citation>
    <scope>NUCLEOTIDE SEQUENCE [LARGE SCALE GENOMIC DNA]</scope>
    <source>
        <strain evidence="2">SpSt-508</strain>
    </source>
</reference>
<evidence type="ECO:0000256" key="1">
    <source>
        <dbReference type="SAM" id="Phobius"/>
    </source>
</evidence>
<evidence type="ECO:0000313" key="2">
    <source>
        <dbReference type="EMBL" id="HGT40456.1"/>
    </source>
</evidence>
<keyword evidence="1" id="KW-0472">Membrane</keyword>
<feature type="transmembrane region" description="Helical" evidence="1">
    <location>
        <begin position="307"/>
        <end position="328"/>
    </location>
</feature>
<keyword evidence="1" id="KW-1133">Transmembrane helix</keyword>
<comment type="caution">
    <text evidence="2">The sequence shown here is derived from an EMBL/GenBank/DDBJ whole genome shotgun (WGS) entry which is preliminary data.</text>
</comment>
<feature type="transmembrane region" description="Helical" evidence="1">
    <location>
        <begin position="337"/>
        <end position="356"/>
    </location>
</feature>
<gene>
    <name evidence="2" type="ORF">ENS64_14515</name>
</gene>
<name>A0A7C4LMT6_9PLAN</name>
<organism evidence="2">
    <name type="scientific">Schlesneria paludicola</name>
    <dbReference type="NCBI Taxonomy" id="360056"/>
    <lineage>
        <taxon>Bacteria</taxon>
        <taxon>Pseudomonadati</taxon>
        <taxon>Planctomycetota</taxon>
        <taxon>Planctomycetia</taxon>
        <taxon>Planctomycetales</taxon>
        <taxon>Planctomycetaceae</taxon>
        <taxon>Schlesneria</taxon>
    </lineage>
</organism>
<sequence length="611" mass="68393">MLIGLALLCWTGGAHAVDVVEIRWGFDGRVLRHRFNVLSLLVNNPRAEAFDGELVLHKLLGPGQRVDAAVVEDVFVAPFGERWVQFFPYVGGDWAGEEWELEIRPAKGRRGPVVTINPPRMGWPARVLIETSTTPVRRTLPIRRLPDVLFPPFVTATDGLQAVLLDAAPRWDEPRRQAFLDWLYLGGTVYVLHTADGSYPEFPAALGLLNTPLEELAYGAGRVIRVPRSRFELSTASLTKLFSALPKRFVVKTTGFGEQQTLEASAVDLEADTDPASRTFSADGADPWRASSFLTRLRGMTRPRHNWVVLHLLFWTYLALLFPGCYVLGRRWADYRLVYLAMLLAVAVFSLLFGYVGQRGYGESTKVHSVAIARFLPDGAVDVSQWSNAFVTQGGVYELRHSGTGALYSTCTLAEAVNGVIRNGAEARFEVDIPPFSSREFAHRVRVQAARPQFNVARCETDGDQLRALTIHVDERFPRNSEPVVVLYGHRFYALDRGNRELTLGAALGTATDYLRMRENLNFGSAFNPWFQPPDRPAIELFREMFTPLMARSLSVSHWSDAEVLRLPSHVVRLFYFDQLPRELAVSSLRTGKNEGWVLYVADLPAKAAPP</sequence>
<protein>
    <submittedName>
        <fullName evidence="2">Uncharacterized protein</fullName>
    </submittedName>
</protein>
<proteinExistence type="predicted"/>
<dbReference type="EMBL" id="DSVQ01000016">
    <property type="protein sequence ID" value="HGT40456.1"/>
    <property type="molecule type" value="Genomic_DNA"/>
</dbReference>
<keyword evidence="1" id="KW-0812">Transmembrane</keyword>